<feature type="signal peptide" evidence="1">
    <location>
        <begin position="1"/>
        <end position="23"/>
    </location>
</feature>
<accession>A0ABU1Y7Y8</accession>
<keyword evidence="1" id="KW-0732">Signal</keyword>
<dbReference type="Proteomes" id="UP001269081">
    <property type="component" value="Unassembled WGS sequence"/>
</dbReference>
<evidence type="ECO:0000313" key="3">
    <source>
        <dbReference type="Proteomes" id="UP001269081"/>
    </source>
</evidence>
<dbReference type="PROSITE" id="PS51257">
    <property type="entry name" value="PROKAR_LIPOPROTEIN"/>
    <property type="match status" value="1"/>
</dbReference>
<dbReference type="NCBIfam" id="TIGR04549">
    <property type="entry name" value="LP_HExxH_w_tonB"/>
    <property type="match status" value="1"/>
</dbReference>
<gene>
    <name evidence="2" type="ORF">J2W48_002289</name>
</gene>
<proteinExistence type="predicted"/>
<dbReference type="EMBL" id="JAVDWQ010000006">
    <property type="protein sequence ID" value="MDR7210349.1"/>
    <property type="molecule type" value="Genomic_DNA"/>
</dbReference>
<dbReference type="Pfam" id="PF15890">
    <property type="entry name" value="Peptidase_Mx1"/>
    <property type="match status" value="1"/>
</dbReference>
<evidence type="ECO:0000313" key="2">
    <source>
        <dbReference type="EMBL" id="MDR7210349.1"/>
    </source>
</evidence>
<dbReference type="Gene3D" id="3.40.390.70">
    <property type="match status" value="1"/>
</dbReference>
<dbReference type="InterPro" id="IPR030890">
    <property type="entry name" value="LP_HExxH_w_TonB"/>
</dbReference>
<dbReference type="RefSeq" id="WP_310281292.1">
    <property type="nucleotide sequence ID" value="NZ_JAVDWQ010000006.1"/>
</dbReference>
<comment type="caution">
    <text evidence="2">The sequence shown here is derived from an EMBL/GenBank/DDBJ whole genome shotgun (WGS) entry which is preliminary data.</text>
</comment>
<feature type="chain" id="PRO_5047336511" evidence="1">
    <location>
        <begin position="24"/>
        <end position="287"/>
    </location>
</feature>
<keyword evidence="2" id="KW-0449">Lipoprotein</keyword>
<keyword evidence="3" id="KW-1185">Reference proteome</keyword>
<protein>
    <submittedName>
        <fullName evidence="2">Substrate import-associated zinc metallohydrolase lipoprotein</fullName>
    </submittedName>
</protein>
<organism evidence="2 3">
    <name type="scientific">Flavobacterium piscis</name>
    <dbReference type="NCBI Taxonomy" id="1114874"/>
    <lineage>
        <taxon>Bacteria</taxon>
        <taxon>Pseudomonadati</taxon>
        <taxon>Bacteroidota</taxon>
        <taxon>Flavobacteriia</taxon>
        <taxon>Flavobacteriales</taxon>
        <taxon>Flavobacteriaceae</taxon>
        <taxon>Flavobacterium</taxon>
    </lineage>
</organism>
<reference evidence="2 3" key="1">
    <citation type="submission" date="2023-07" db="EMBL/GenBank/DDBJ databases">
        <title>Sorghum-associated microbial communities from plants grown in Nebraska, USA.</title>
        <authorList>
            <person name="Schachtman D."/>
        </authorList>
    </citation>
    <scope>NUCLEOTIDE SEQUENCE [LARGE SCALE GENOMIC DNA]</scope>
    <source>
        <strain evidence="2 3">4129</strain>
    </source>
</reference>
<name>A0ABU1Y7Y8_9FLAO</name>
<sequence>MKVIKQYKIIVLALGIMTLISCAHEDQPNESLLNFTPKVKTDLDKWIDQNYIDPYNISVQYEWNQNVVENNRFLYPPAIENVQPALEMIKKIWIDSYTTIAGEDFVKIIAPRDFVLVGGVNVNPDNISNTLGLAEGGKRISLFQVDYVDNKNRQSVTQFVHTIQHEYIHILNQTKTFDVESWAKITPNDYSSNPFSITDGQAQQLGFISAYARSNYTEDFAETAAIILLKSKAEYAALLASVTNPTALAALKQKEALVVQYYRDAFNIDFYALRDEAQKNTTAVLNN</sequence>
<evidence type="ECO:0000256" key="1">
    <source>
        <dbReference type="SAM" id="SignalP"/>
    </source>
</evidence>